<keyword evidence="5 7" id="KW-1133">Transmembrane helix</keyword>
<feature type="transmembrane region" description="Helical" evidence="7">
    <location>
        <begin position="166"/>
        <end position="184"/>
    </location>
</feature>
<evidence type="ECO:0000256" key="5">
    <source>
        <dbReference type="ARBA" id="ARBA00022989"/>
    </source>
</evidence>
<evidence type="ECO:0000256" key="2">
    <source>
        <dbReference type="ARBA" id="ARBA00022448"/>
    </source>
</evidence>
<dbReference type="PROSITE" id="PS50928">
    <property type="entry name" value="ABC_TM1"/>
    <property type="match status" value="1"/>
</dbReference>
<dbReference type="PANTHER" id="PTHR43744">
    <property type="entry name" value="ABC TRANSPORTER PERMEASE PROTEIN MG189-RELATED-RELATED"/>
    <property type="match status" value="1"/>
</dbReference>
<name>A0A087ASY0_9BIFI</name>
<dbReference type="InterPro" id="IPR000515">
    <property type="entry name" value="MetI-like"/>
</dbReference>
<comment type="similarity">
    <text evidence="7">Belongs to the binding-protein-dependent transport system permease family.</text>
</comment>
<keyword evidence="6 7" id="KW-0472">Membrane</keyword>
<evidence type="ECO:0000313" key="10">
    <source>
        <dbReference type="Proteomes" id="UP000029046"/>
    </source>
</evidence>
<comment type="subcellular location">
    <subcellularLocation>
        <location evidence="1 7">Cell membrane</location>
        <topology evidence="1 7">Multi-pass membrane protein</topology>
    </subcellularLocation>
</comment>
<dbReference type="CDD" id="cd06261">
    <property type="entry name" value="TM_PBP2"/>
    <property type="match status" value="1"/>
</dbReference>
<dbReference type="RefSeq" id="WP_033506721.1">
    <property type="nucleotide sequence ID" value="NZ_JGYX01000001.1"/>
</dbReference>
<dbReference type="Pfam" id="PF00528">
    <property type="entry name" value="BPD_transp_1"/>
    <property type="match status" value="1"/>
</dbReference>
<feature type="transmembrane region" description="Helical" evidence="7">
    <location>
        <begin position="204"/>
        <end position="231"/>
    </location>
</feature>
<dbReference type="Gene3D" id="1.10.3720.10">
    <property type="entry name" value="MetI-like"/>
    <property type="match status" value="1"/>
</dbReference>
<keyword evidence="2 7" id="KW-0813">Transport</keyword>
<feature type="transmembrane region" description="Helical" evidence="7">
    <location>
        <begin position="101"/>
        <end position="122"/>
    </location>
</feature>
<evidence type="ECO:0000256" key="7">
    <source>
        <dbReference type="RuleBase" id="RU363032"/>
    </source>
</evidence>
<sequence length="314" mass="34954">MSNATVAVAAKVNKDDIPFNPKVHYKKKPSDWVIDIIIWLLLAFVVIAVLYPLWFVIISSFSSPNAVASGDVTFLPKDITLAGYEAVFKNDQIWNGYLNTIIYTVLGTIVNLVVTIPCAFALSRAEFKARRVIMFLFTVTMFFSGGLVPTYLLYQQLDILNTPLVFILPGAISAYNVIVARTFFETSIPEELHDAAQIDGMSYFGYFFRIVIPLSSAIIAVIGLYCFVAHWNDYMTGLIYVTDTNKWPLQNVLQQILIVNASSSQSAASASDQQQIADQLKFAIIIISTLPLLVLYPFLQKYFNKGVMLGAVKG</sequence>
<keyword evidence="10" id="KW-1185">Reference proteome</keyword>
<keyword evidence="4 7" id="KW-0812">Transmembrane</keyword>
<dbReference type="AlphaFoldDB" id="A0A087ASY0"/>
<evidence type="ECO:0000256" key="4">
    <source>
        <dbReference type="ARBA" id="ARBA00022692"/>
    </source>
</evidence>
<evidence type="ECO:0000256" key="3">
    <source>
        <dbReference type="ARBA" id="ARBA00022475"/>
    </source>
</evidence>
<organism evidence="9 10">
    <name type="scientific">Bifidobacterium pullorum subsp. gallinarum</name>
    <dbReference type="NCBI Taxonomy" id="78344"/>
    <lineage>
        <taxon>Bacteria</taxon>
        <taxon>Bacillati</taxon>
        <taxon>Actinomycetota</taxon>
        <taxon>Actinomycetes</taxon>
        <taxon>Bifidobacteriales</taxon>
        <taxon>Bifidobacteriaceae</taxon>
        <taxon>Bifidobacterium</taxon>
    </lineage>
</organism>
<dbReference type="OrthoDB" id="2063054at2"/>
<reference evidence="9 10" key="1">
    <citation type="submission" date="2014-03" db="EMBL/GenBank/DDBJ databases">
        <title>Genomics of Bifidobacteria.</title>
        <authorList>
            <person name="Ventura M."/>
            <person name="Milani C."/>
            <person name="Lugli G.A."/>
        </authorList>
    </citation>
    <scope>NUCLEOTIDE SEQUENCE [LARGE SCALE GENOMIC DNA]</scope>
    <source>
        <strain evidence="9 10">LMG 11586</strain>
    </source>
</reference>
<dbReference type="EMBL" id="JGYX01000001">
    <property type="protein sequence ID" value="KFI61880.1"/>
    <property type="molecule type" value="Genomic_DNA"/>
</dbReference>
<dbReference type="Proteomes" id="UP000029046">
    <property type="component" value="Unassembled WGS sequence"/>
</dbReference>
<keyword evidence="3" id="KW-1003">Cell membrane</keyword>
<dbReference type="eggNOG" id="COG0395">
    <property type="taxonomic scope" value="Bacteria"/>
</dbReference>
<accession>A0A087ASY0</accession>
<evidence type="ECO:0000256" key="1">
    <source>
        <dbReference type="ARBA" id="ARBA00004651"/>
    </source>
</evidence>
<proteinExistence type="inferred from homology"/>
<protein>
    <submittedName>
        <fullName evidence="9">Sugar ABC transporter permease</fullName>
    </submittedName>
</protein>
<dbReference type="GO" id="GO:0055085">
    <property type="term" value="P:transmembrane transport"/>
    <property type="evidence" value="ECO:0007669"/>
    <property type="project" value="InterPro"/>
</dbReference>
<gene>
    <name evidence="9" type="ORF">BIGA_0411</name>
</gene>
<evidence type="ECO:0000313" key="9">
    <source>
        <dbReference type="EMBL" id="KFI61880.1"/>
    </source>
</evidence>
<evidence type="ECO:0000256" key="6">
    <source>
        <dbReference type="ARBA" id="ARBA00023136"/>
    </source>
</evidence>
<feature type="transmembrane region" description="Helical" evidence="7">
    <location>
        <begin position="32"/>
        <end position="54"/>
    </location>
</feature>
<feature type="domain" description="ABC transmembrane type-1" evidence="8">
    <location>
        <begin position="97"/>
        <end position="299"/>
    </location>
</feature>
<dbReference type="InterPro" id="IPR035906">
    <property type="entry name" value="MetI-like_sf"/>
</dbReference>
<comment type="caution">
    <text evidence="9">The sequence shown here is derived from an EMBL/GenBank/DDBJ whole genome shotgun (WGS) entry which is preliminary data.</text>
</comment>
<dbReference type="GO" id="GO:0005886">
    <property type="term" value="C:plasma membrane"/>
    <property type="evidence" value="ECO:0007669"/>
    <property type="project" value="UniProtKB-SubCell"/>
</dbReference>
<dbReference type="SUPFAM" id="SSF161098">
    <property type="entry name" value="MetI-like"/>
    <property type="match status" value="1"/>
</dbReference>
<evidence type="ECO:0000259" key="8">
    <source>
        <dbReference type="PROSITE" id="PS50928"/>
    </source>
</evidence>
<dbReference type="PANTHER" id="PTHR43744:SF9">
    <property type="entry name" value="POLYGALACTURONAN_RHAMNOGALACTURONAN TRANSPORT SYSTEM PERMEASE PROTEIN YTCP"/>
    <property type="match status" value="1"/>
</dbReference>
<feature type="transmembrane region" description="Helical" evidence="7">
    <location>
        <begin position="134"/>
        <end position="154"/>
    </location>
</feature>
<feature type="transmembrane region" description="Helical" evidence="7">
    <location>
        <begin position="280"/>
        <end position="299"/>
    </location>
</feature>